<gene>
    <name evidence="1" type="ORF">Plil01_001306000</name>
</gene>
<keyword evidence="2" id="KW-1185">Reference proteome</keyword>
<evidence type="ECO:0000313" key="2">
    <source>
        <dbReference type="Proteomes" id="UP001165083"/>
    </source>
</evidence>
<name>A0A9W6X4W5_9STRA</name>
<protein>
    <submittedName>
        <fullName evidence="1">Unnamed protein product</fullName>
    </submittedName>
</protein>
<sequence length="191" mass="20907">MKLVFYIRMPVMISRKHPDLVGAAAIANGVTGTIVGVHPAPQLLQSASGFPEGVIGLPPLKIGVRLRHITNLSQSSVTVHQFAVVPAFACTTEKLQGKTCEDGIVVTPLDRRSRGTPYQTLYVALTRAVCLDGLVLTEPITRTYLAKFQLTEVIVSEMQRLVDFVKVPDYISAAEANAFNLWKARQRPSHD</sequence>
<dbReference type="Gene3D" id="3.40.50.300">
    <property type="entry name" value="P-loop containing nucleotide triphosphate hydrolases"/>
    <property type="match status" value="1"/>
</dbReference>
<dbReference type="OrthoDB" id="127383at2759"/>
<dbReference type="SUPFAM" id="SSF52540">
    <property type="entry name" value="P-loop containing nucleoside triphosphate hydrolases"/>
    <property type="match status" value="1"/>
</dbReference>
<comment type="caution">
    <text evidence="1">The sequence shown here is derived from an EMBL/GenBank/DDBJ whole genome shotgun (WGS) entry which is preliminary data.</text>
</comment>
<evidence type="ECO:0000313" key="1">
    <source>
        <dbReference type="EMBL" id="GMF30590.1"/>
    </source>
</evidence>
<dbReference type="Proteomes" id="UP001165083">
    <property type="component" value="Unassembled WGS sequence"/>
</dbReference>
<organism evidence="1 2">
    <name type="scientific">Phytophthora lilii</name>
    <dbReference type="NCBI Taxonomy" id="2077276"/>
    <lineage>
        <taxon>Eukaryota</taxon>
        <taxon>Sar</taxon>
        <taxon>Stramenopiles</taxon>
        <taxon>Oomycota</taxon>
        <taxon>Peronosporomycetes</taxon>
        <taxon>Peronosporales</taxon>
        <taxon>Peronosporaceae</taxon>
        <taxon>Phytophthora</taxon>
    </lineage>
</organism>
<dbReference type="InterPro" id="IPR027417">
    <property type="entry name" value="P-loop_NTPase"/>
</dbReference>
<proteinExistence type="predicted"/>
<accession>A0A9W6X4W5</accession>
<dbReference type="AlphaFoldDB" id="A0A9W6X4W5"/>
<reference evidence="1" key="1">
    <citation type="submission" date="2023-04" db="EMBL/GenBank/DDBJ databases">
        <title>Phytophthora lilii NBRC 32176.</title>
        <authorList>
            <person name="Ichikawa N."/>
            <person name="Sato H."/>
            <person name="Tonouchi N."/>
        </authorList>
    </citation>
    <scope>NUCLEOTIDE SEQUENCE</scope>
    <source>
        <strain evidence="1">NBRC 32176</strain>
    </source>
</reference>
<dbReference type="EMBL" id="BSXW01000849">
    <property type="protein sequence ID" value="GMF30590.1"/>
    <property type="molecule type" value="Genomic_DNA"/>
</dbReference>